<protein>
    <recommendedName>
        <fullName evidence="2">DUF3071 domain-containing protein</fullName>
    </recommendedName>
</protein>
<proteinExistence type="predicted"/>
<evidence type="ECO:0000313" key="4">
    <source>
        <dbReference type="Proteomes" id="UP000198742"/>
    </source>
</evidence>
<feature type="region of interest" description="Disordered" evidence="1">
    <location>
        <begin position="259"/>
        <end position="327"/>
    </location>
</feature>
<dbReference type="NCBIfam" id="NF040712">
    <property type="entry name" value="SepH"/>
    <property type="match status" value="1"/>
</dbReference>
<dbReference type="STRING" id="402596.SAMN04489844_3555"/>
<dbReference type="InterPro" id="IPR047682">
    <property type="entry name" value="SepH-like"/>
</dbReference>
<dbReference type="RefSeq" id="WP_090970690.1">
    <property type="nucleotide sequence ID" value="NZ_FNRT01000002.1"/>
</dbReference>
<dbReference type="Proteomes" id="UP000198742">
    <property type="component" value="Unassembled WGS sequence"/>
</dbReference>
<feature type="domain" description="DUF3071" evidence="2">
    <location>
        <begin position="1"/>
        <end position="172"/>
    </location>
</feature>
<evidence type="ECO:0000256" key="1">
    <source>
        <dbReference type="SAM" id="MobiDB-lite"/>
    </source>
</evidence>
<dbReference type="AlphaFoldDB" id="A0A1H4XII0"/>
<evidence type="ECO:0000313" key="3">
    <source>
        <dbReference type="EMBL" id="SED04758.1"/>
    </source>
</evidence>
<accession>A0A1H4XII0</accession>
<reference evidence="4" key="1">
    <citation type="submission" date="2016-10" db="EMBL/GenBank/DDBJ databases">
        <authorList>
            <person name="Varghese N."/>
            <person name="Submissions S."/>
        </authorList>
    </citation>
    <scope>NUCLEOTIDE SEQUENCE [LARGE SCALE GENOMIC DNA]</scope>
    <source>
        <strain evidence="4">DSM 22017</strain>
    </source>
</reference>
<dbReference type="Pfam" id="PF11268">
    <property type="entry name" value="DUF3071"/>
    <property type="match status" value="1"/>
</dbReference>
<keyword evidence="4" id="KW-1185">Reference proteome</keyword>
<dbReference type="OrthoDB" id="5180791at2"/>
<dbReference type="InterPro" id="IPR021421">
    <property type="entry name" value="DUF3071"/>
</dbReference>
<organism evidence="3 4">
    <name type="scientific">Nocardioides exalbidus</name>
    <dbReference type="NCBI Taxonomy" id="402596"/>
    <lineage>
        <taxon>Bacteria</taxon>
        <taxon>Bacillati</taxon>
        <taxon>Actinomycetota</taxon>
        <taxon>Actinomycetes</taxon>
        <taxon>Propionibacteriales</taxon>
        <taxon>Nocardioidaceae</taxon>
        <taxon>Nocardioides</taxon>
    </lineage>
</organism>
<dbReference type="EMBL" id="FNRT01000002">
    <property type="protein sequence ID" value="SED04758.1"/>
    <property type="molecule type" value="Genomic_DNA"/>
</dbReference>
<sequence length="327" mass="34883">MAKLTFTGRSGDGKRLLLVDESGQEHTLAIDTKLRRALTGAPDTTGHPNGQLEIPMESSLRPRDIQTRIRAGESPEAVAHAAGTSVEKIMPFAAPVLAERAHVAERAQLASVRRRATESGARTLGEAVTAHLRAHNVDPSSVEWDAWRREDGRWTLTGLYDVAGRLGTATFSHDPRGNFVTVDDEDARWLVGDATPAAASEAPAEPAAFDDLAVARQRRLSAVEEDVPLGDDALEMVGDAEVDTAADADEVSATETTMELTGADLGTEQPVEAYLDDDAAAEPAAPAEAEQEPATEAPEPRRPAKKRGRASVPSWDEIMFGGGPSER</sequence>
<feature type="region of interest" description="Disordered" evidence="1">
    <location>
        <begin position="39"/>
        <end position="58"/>
    </location>
</feature>
<evidence type="ECO:0000259" key="2">
    <source>
        <dbReference type="Pfam" id="PF11268"/>
    </source>
</evidence>
<feature type="compositionally biased region" description="Low complexity" evidence="1">
    <location>
        <begin position="281"/>
        <end position="297"/>
    </location>
</feature>
<gene>
    <name evidence="3" type="ORF">SAMN04489844_3555</name>
</gene>
<name>A0A1H4XII0_9ACTN</name>